<dbReference type="PANTHER" id="PTHR14690">
    <property type="entry name" value="IQ MOTIF CONTAINING WITH AAA DOMAIN 1"/>
    <property type="match status" value="1"/>
</dbReference>
<evidence type="ECO:0000256" key="2">
    <source>
        <dbReference type="SAM" id="MobiDB-lite"/>
    </source>
</evidence>
<dbReference type="Pfam" id="PF00004">
    <property type="entry name" value="AAA"/>
    <property type="match status" value="1"/>
</dbReference>
<feature type="region of interest" description="Disordered" evidence="2">
    <location>
        <begin position="363"/>
        <end position="422"/>
    </location>
</feature>
<feature type="compositionally biased region" description="Basic and acidic residues" evidence="2">
    <location>
        <begin position="364"/>
        <end position="414"/>
    </location>
</feature>
<reference evidence="4 5" key="1">
    <citation type="journal article" date="2019" name="Sci. Rep.">
        <title>Orb-weaving spider Araneus ventricosus genome elucidates the spidroin gene catalogue.</title>
        <authorList>
            <person name="Kono N."/>
            <person name="Nakamura H."/>
            <person name="Ohtoshi R."/>
            <person name="Moran D.A.P."/>
            <person name="Shinohara A."/>
            <person name="Yoshida Y."/>
            <person name="Fujiwara M."/>
            <person name="Mori M."/>
            <person name="Tomita M."/>
            <person name="Arakawa K."/>
        </authorList>
    </citation>
    <scope>NUCLEOTIDE SEQUENCE [LARGE SCALE GENOMIC DNA]</scope>
</reference>
<dbReference type="Gene3D" id="3.40.50.300">
    <property type="entry name" value="P-loop containing nucleotide triphosphate hydrolases"/>
    <property type="match status" value="1"/>
</dbReference>
<evidence type="ECO:0000256" key="1">
    <source>
        <dbReference type="SAM" id="Coils"/>
    </source>
</evidence>
<dbReference type="InterPro" id="IPR003959">
    <property type="entry name" value="ATPase_AAA_core"/>
</dbReference>
<dbReference type="InterPro" id="IPR052267">
    <property type="entry name" value="N-DRC_Component"/>
</dbReference>
<dbReference type="InterPro" id="IPR027417">
    <property type="entry name" value="P-loop_NTPase"/>
</dbReference>
<dbReference type="EMBL" id="BGPR01022484">
    <property type="protein sequence ID" value="GBN88826.1"/>
    <property type="molecule type" value="Genomic_DNA"/>
</dbReference>
<dbReference type="PANTHER" id="PTHR14690:SF0">
    <property type="entry name" value="IQ MOTIF CONTAINING WITH AAA DOMAIN 1"/>
    <property type="match status" value="1"/>
</dbReference>
<organism evidence="4 5">
    <name type="scientific">Araneus ventricosus</name>
    <name type="common">Orbweaver spider</name>
    <name type="synonym">Epeira ventricosa</name>
    <dbReference type="NCBI Taxonomy" id="182803"/>
    <lineage>
        <taxon>Eukaryota</taxon>
        <taxon>Metazoa</taxon>
        <taxon>Ecdysozoa</taxon>
        <taxon>Arthropoda</taxon>
        <taxon>Chelicerata</taxon>
        <taxon>Arachnida</taxon>
        <taxon>Araneae</taxon>
        <taxon>Araneomorphae</taxon>
        <taxon>Entelegynae</taxon>
        <taxon>Araneoidea</taxon>
        <taxon>Araneidae</taxon>
        <taxon>Araneus</taxon>
    </lineage>
</organism>
<keyword evidence="1" id="KW-0175">Coiled coil</keyword>
<feature type="compositionally biased region" description="Basic residues" evidence="2">
    <location>
        <begin position="490"/>
        <end position="510"/>
    </location>
</feature>
<dbReference type="Gene3D" id="1.10.8.60">
    <property type="match status" value="1"/>
</dbReference>
<dbReference type="GO" id="GO:0005524">
    <property type="term" value="F:ATP binding"/>
    <property type="evidence" value="ECO:0007669"/>
    <property type="project" value="InterPro"/>
</dbReference>
<feature type="domain" description="ATPase AAA-type core" evidence="3">
    <location>
        <begin position="602"/>
        <end position="730"/>
    </location>
</feature>
<feature type="region of interest" description="Disordered" evidence="2">
    <location>
        <begin position="488"/>
        <end position="517"/>
    </location>
</feature>
<accession>A0A4Y2SMN6</accession>
<sequence>MADCEEVFDKEEDTSLEYMEMGKEEVTTFEMAYRHFNNLWIGTQQELVDLLKKETPYDQPQIIDQRLIAVRRTSKLYLQYIRICNNFIKCYEYIPHPQKRRYLKKICDACIGRVLELKHELSSLEKTDFHFLDQMLLNLRMFPNDMNMKIPEYFKEVRTEEEQEKRRVLEELLARKNEEKKESEFVTKQEKFVRMAMVFLQMIQAHERTRQDMAVFNEAQKKYVLKEMKKQKEALKEMPPQKTKREYATIIQRAWRQFIFRKRLNNLYSNELKMLRMEDSEKQENITSVIENDRLDIIKRNEEEYIIAKDRLWQKMLTYDFPILMEELEEKIRTFVHEYHEINGAFPVLPSEEVGGSTAMFQEAAKKKADAENKPAETVEKKEPSKKDKKEKDKKEKDKNKAKKDKKDEKKEEEPPGYSLKPSRYIPAMLELLEEYNKTWKAKECVNFDRFDKKLLEKEVEADIQLSVRQHADENMRIELERLTKALKKDSKKKGKKKGKKGKKGKKKKQEKKEVDLTPDRSLDSLVNELVNEGIIVSYPKVLLHDFLGEYNYSGSIEHFEGDPESYALPCLADIRRVVNEYCILPMGSEAIHAGGAYVKSILLAGPHGSGKKTLVYAICNEIGATMMNLSAENIQGKYPGPEGLEMLTHLVSKVCRLLQPTVIYIKDAESYYWKKRPPYSKLSEPSRLKKALPKLIKRIKNDDRVLVCGTSANPFDADPKALGECYEKIICIFKPDYNCRSYLWREIIKRHRNNADLDVSVLANISDGFTAGQIEIAVQNVLTDRRLVLEKKIPVNPAEFVSALAECVPVYEEEHAAYKAWLLKLNLGSQRVALYEQEKEEAPEEEIPEDDDY</sequence>
<gene>
    <name evidence="4" type="primary">IQCA1_0</name>
    <name evidence="4" type="ORF">AVEN_227882_1</name>
</gene>
<dbReference type="OrthoDB" id="3046016at2759"/>
<proteinExistence type="predicted"/>
<evidence type="ECO:0000313" key="4">
    <source>
        <dbReference type="EMBL" id="GBN88826.1"/>
    </source>
</evidence>
<dbReference type="SUPFAM" id="SSF52540">
    <property type="entry name" value="P-loop containing nucleoside triphosphate hydrolases"/>
    <property type="match status" value="1"/>
</dbReference>
<evidence type="ECO:0000259" key="3">
    <source>
        <dbReference type="Pfam" id="PF00004"/>
    </source>
</evidence>
<protein>
    <submittedName>
        <fullName evidence="4">Dynein regulatory complex protein 11</fullName>
    </submittedName>
</protein>
<feature type="coiled-coil region" evidence="1">
    <location>
        <begin position="159"/>
        <end position="189"/>
    </location>
</feature>
<dbReference type="AlphaFoldDB" id="A0A4Y2SMN6"/>
<dbReference type="GO" id="GO:0016887">
    <property type="term" value="F:ATP hydrolysis activity"/>
    <property type="evidence" value="ECO:0007669"/>
    <property type="project" value="InterPro"/>
</dbReference>
<comment type="caution">
    <text evidence="4">The sequence shown here is derived from an EMBL/GenBank/DDBJ whole genome shotgun (WGS) entry which is preliminary data.</text>
</comment>
<dbReference type="Proteomes" id="UP000499080">
    <property type="component" value="Unassembled WGS sequence"/>
</dbReference>
<evidence type="ECO:0000313" key="5">
    <source>
        <dbReference type="Proteomes" id="UP000499080"/>
    </source>
</evidence>
<name>A0A4Y2SMN6_ARAVE</name>
<keyword evidence="5" id="KW-1185">Reference proteome</keyword>